<sequence length="229" mass="24917">MKPYTRYALYFAPEPGPLAEFAAHWLGWDAASGTPREHPHVDGLPAPISDLTITPRKYGFHGTLKPPFRLARGTDRAGLEAAVADLASRLPATTLEGLSVTPLGRFLALTPDGDASGLAQIANACVRDLDAFRAPASEAELERRRASGLTPRQDSNLLAWGYPYVFEDFRFHMTLTGKIPKAQVAPTAEALTSAFTPLLSRPFPITSICLFGERQDGLFEIVHRYALTG</sequence>
<evidence type="ECO:0000313" key="1">
    <source>
        <dbReference type="EMBL" id="SPF77434.1"/>
    </source>
</evidence>
<proteinExistence type="predicted"/>
<dbReference type="InterPro" id="IPR009389">
    <property type="entry name" value="DUF1045"/>
</dbReference>
<dbReference type="RefSeq" id="WP_108884153.1">
    <property type="nucleotide sequence ID" value="NZ_OMOJ01000001.1"/>
</dbReference>
<reference evidence="2" key="1">
    <citation type="submission" date="2018-03" db="EMBL/GenBank/DDBJ databases">
        <authorList>
            <person name="Rodrigo-Torres L."/>
            <person name="Arahal R. D."/>
            <person name="Lucena T."/>
        </authorList>
    </citation>
    <scope>NUCLEOTIDE SEQUENCE [LARGE SCALE GENOMIC DNA]</scope>
    <source>
        <strain evidence="2">CECT 8871</strain>
    </source>
</reference>
<keyword evidence="2" id="KW-1185">Reference proteome</keyword>
<dbReference type="Gene3D" id="3.90.1140.10">
    <property type="entry name" value="Cyclic phosphodiesterase"/>
    <property type="match status" value="1"/>
</dbReference>
<accession>A0A2R8ANK0</accession>
<gene>
    <name evidence="1" type="ORF">PRI8871_00015</name>
</gene>
<dbReference type="Pfam" id="PF06299">
    <property type="entry name" value="DUF1045"/>
    <property type="match status" value="1"/>
</dbReference>
<dbReference type="Proteomes" id="UP000244904">
    <property type="component" value="Unassembled WGS sequence"/>
</dbReference>
<name>A0A2R8ANK0_9RHOB</name>
<protein>
    <recommendedName>
        <fullName evidence="3">Phosphonate metabolism protein</fullName>
    </recommendedName>
</protein>
<evidence type="ECO:0000313" key="2">
    <source>
        <dbReference type="Proteomes" id="UP000244904"/>
    </source>
</evidence>
<evidence type="ECO:0008006" key="3">
    <source>
        <dbReference type="Google" id="ProtNLM"/>
    </source>
</evidence>
<dbReference type="EMBL" id="OMOJ01000001">
    <property type="protein sequence ID" value="SPF77434.1"/>
    <property type="molecule type" value="Genomic_DNA"/>
</dbReference>
<dbReference type="NCBIfam" id="TIGR03223">
    <property type="entry name" value="Phn_opern_protn"/>
    <property type="match status" value="1"/>
</dbReference>
<organism evidence="1 2">
    <name type="scientific">Pseudoprimorskyibacter insulae</name>
    <dbReference type="NCBI Taxonomy" id="1695997"/>
    <lineage>
        <taxon>Bacteria</taxon>
        <taxon>Pseudomonadati</taxon>
        <taxon>Pseudomonadota</taxon>
        <taxon>Alphaproteobacteria</taxon>
        <taxon>Rhodobacterales</taxon>
        <taxon>Paracoccaceae</taxon>
        <taxon>Pseudoprimorskyibacter</taxon>
    </lineage>
</organism>
<dbReference type="AlphaFoldDB" id="A0A2R8ANK0"/>
<dbReference type="OrthoDB" id="4954742at2"/>
<dbReference type="PIRSF" id="PIRSF033328">
    <property type="entry name" value="Phest_Mll4975"/>
    <property type="match status" value="1"/>
</dbReference>